<protein>
    <submittedName>
        <fullName evidence="1">SFRICE_024311</fullName>
    </submittedName>
</protein>
<name>A0A2H1V481_SPOFR</name>
<dbReference type="EMBL" id="ODYU01000593">
    <property type="protein sequence ID" value="SOQ35648.1"/>
    <property type="molecule type" value="Genomic_DNA"/>
</dbReference>
<gene>
    <name evidence="1" type="ORF">SFRICE_024311</name>
</gene>
<organism evidence="1">
    <name type="scientific">Spodoptera frugiperda</name>
    <name type="common">Fall armyworm</name>
    <dbReference type="NCBI Taxonomy" id="7108"/>
    <lineage>
        <taxon>Eukaryota</taxon>
        <taxon>Metazoa</taxon>
        <taxon>Ecdysozoa</taxon>
        <taxon>Arthropoda</taxon>
        <taxon>Hexapoda</taxon>
        <taxon>Insecta</taxon>
        <taxon>Pterygota</taxon>
        <taxon>Neoptera</taxon>
        <taxon>Endopterygota</taxon>
        <taxon>Lepidoptera</taxon>
        <taxon>Glossata</taxon>
        <taxon>Ditrysia</taxon>
        <taxon>Noctuoidea</taxon>
        <taxon>Noctuidae</taxon>
        <taxon>Amphipyrinae</taxon>
        <taxon>Spodoptera</taxon>
    </lineage>
</organism>
<proteinExistence type="predicted"/>
<dbReference type="AlphaFoldDB" id="A0A2H1V481"/>
<evidence type="ECO:0000313" key="1">
    <source>
        <dbReference type="EMBL" id="SOQ35648.1"/>
    </source>
</evidence>
<accession>A0A2H1V481</accession>
<reference evidence="1" key="1">
    <citation type="submission" date="2016-07" db="EMBL/GenBank/DDBJ databases">
        <authorList>
            <person name="Bretaudeau A."/>
        </authorList>
    </citation>
    <scope>NUCLEOTIDE SEQUENCE</scope>
    <source>
        <strain evidence="1">Rice</strain>
        <tissue evidence="1">Whole body</tissue>
    </source>
</reference>
<sequence>MLGLRELAGNALVTPLVFRLSMGGGDCLPLVDLIVGLQYQHYVELIVHKVLRAKPDKESKRAIPFLLTFREQAVVRN</sequence>